<keyword evidence="9" id="KW-1185">Reference proteome</keyword>
<proteinExistence type="predicted"/>
<evidence type="ECO:0000256" key="6">
    <source>
        <dbReference type="ARBA" id="ARBA00023180"/>
    </source>
</evidence>
<dbReference type="InterPro" id="IPR018795">
    <property type="entry name" value="K2013-like"/>
</dbReference>
<keyword evidence="5 7" id="KW-0472">Membrane</keyword>
<dbReference type="EMBL" id="SUNJ01006615">
    <property type="protein sequence ID" value="TPP62625.1"/>
    <property type="molecule type" value="Genomic_DNA"/>
</dbReference>
<keyword evidence="4 7" id="KW-1133">Transmembrane helix</keyword>
<organism evidence="8 9">
    <name type="scientific">Fasciola gigantica</name>
    <name type="common">Giant liver fluke</name>
    <dbReference type="NCBI Taxonomy" id="46835"/>
    <lineage>
        <taxon>Eukaryota</taxon>
        <taxon>Metazoa</taxon>
        <taxon>Spiralia</taxon>
        <taxon>Lophotrochozoa</taxon>
        <taxon>Platyhelminthes</taxon>
        <taxon>Trematoda</taxon>
        <taxon>Digenea</taxon>
        <taxon>Plagiorchiida</taxon>
        <taxon>Echinostomata</taxon>
        <taxon>Echinostomatoidea</taxon>
        <taxon>Fasciolidae</taxon>
        <taxon>Fasciola</taxon>
    </lineage>
</organism>
<accession>A0A504YPR4</accession>
<dbReference type="Proteomes" id="UP000316759">
    <property type="component" value="Unassembled WGS sequence"/>
</dbReference>
<evidence type="ECO:0000256" key="2">
    <source>
        <dbReference type="ARBA" id="ARBA00022692"/>
    </source>
</evidence>
<comment type="caution">
    <text evidence="8">The sequence shown here is derived from an EMBL/GenBank/DDBJ whole genome shotgun (WGS) entry which is preliminary data.</text>
</comment>
<protein>
    <submittedName>
        <fullName evidence="8">Uncharacterized protein</fullName>
    </submittedName>
</protein>
<dbReference type="GO" id="GO:0016020">
    <property type="term" value="C:membrane"/>
    <property type="evidence" value="ECO:0007669"/>
    <property type="project" value="UniProtKB-SubCell"/>
</dbReference>
<keyword evidence="3" id="KW-0732">Signal</keyword>
<evidence type="ECO:0000256" key="7">
    <source>
        <dbReference type="SAM" id="Phobius"/>
    </source>
</evidence>
<dbReference type="OrthoDB" id="6234844at2759"/>
<evidence type="ECO:0000313" key="8">
    <source>
        <dbReference type="EMBL" id="TPP62625.1"/>
    </source>
</evidence>
<dbReference type="Pfam" id="PF10222">
    <property type="entry name" value="DUF2152"/>
    <property type="match status" value="1"/>
</dbReference>
<dbReference type="AlphaFoldDB" id="A0A504YPR4"/>
<evidence type="ECO:0000256" key="3">
    <source>
        <dbReference type="ARBA" id="ARBA00022729"/>
    </source>
</evidence>
<evidence type="ECO:0000256" key="5">
    <source>
        <dbReference type="ARBA" id="ARBA00023136"/>
    </source>
</evidence>
<comment type="subcellular location">
    <subcellularLocation>
        <location evidence="1">Membrane</location>
        <topology evidence="1">Single-pass type I membrane protein</topology>
    </subcellularLocation>
</comment>
<keyword evidence="2 7" id="KW-0812">Transmembrane</keyword>
<dbReference type="PANTHER" id="PTHR31386:SF2">
    <property type="entry name" value="SIMILAR TO RIKEN CDNA 2510039O18"/>
    <property type="match status" value="1"/>
</dbReference>
<reference evidence="8 9" key="1">
    <citation type="submission" date="2019-04" db="EMBL/GenBank/DDBJ databases">
        <title>Annotation for the trematode Fasciola gigantica.</title>
        <authorList>
            <person name="Choi Y.-J."/>
        </authorList>
    </citation>
    <scope>NUCLEOTIDE SEQUENCE [LARGE SCALE GENOMIC DNA]</scope>
    <source>
        <strain evidence="8">Uganda_cow_1</strain>
    </source>
</reference>
<feature type="transmembrane region" description="Helical" evidence="7">
    <location>
        <begin position="12"/>
        <end position="29"/>
    </location>
</feature>
<dbReference type="PANTHER" id="PTHR31386">
    <property type="entry name" value="UNCHARACTERIZED PROTEIN KIAA2013"/>
    <property type="match status" value="1"/>
</dbReference>
<evidence type="ECO:0000256" key="1">
    <source>
        <dbReference type="ARBA" id="ARBA00004479"/>
    </source>
</evidence>
<name>A0A504YPR4_FASGI</name>
<keyword evidence="6" id="KW-0325">Glycoprotein</keyword>
<gene>
    <name evidence="8" type="ORF">FGIG_06457</name>
</gene>
<evidence type="ECO:0000313" key="9">
    <source>
        <dbReference type="Proteomes" id="UP000316759"/>
    </source>
</evidence>
<sequence>MFYICYKRFRILSCLLFLFILYGILWYIGRLHFGSEFVKTDRLYVCLEDRIKSFNKKVSEFDAFVTRSNTPSVEVFPFVGKFRVTLRFKMIVVGNGYIGCSFQENKLLLQHLGYLSQSLDIPVLISLDVHGYISDSLIVLDIHDGIMYKMHCFKHENELCVSSGTMAYAHRIYTSLIVQNFRVYNPLNTAAVVKVNKDSVPNKKLILKRRTISLKQKNLPGEEVARDVTYEIICGLITLYDEEFTDEDWKLPKDPHQSRHTAAHILVFVLFEPVFPDNLSVGAGDRQKRIVRRTAHNVCSSIGSILKTNHWFI</sequence>
<evidence type="ECO:0000256" key="4">
    <source>
        <dbReference type="ARBA" id="ARBA00022989"/>
    </source>
</evidence>
<dbReference type="STRING" id="46835.A0A504YPR4"/>